<organism evidence="1">
    <name type="scientific">Anthurium amnicola</name>
    <dbReference type="NCBI Taxonomy" id="1678845"/>
    <lineage>
        <taxon>Eukaryota</taxon>
        <taxon>Viridiplantae</taxon>
        <taxon>Streptophyta</taxon>
        <taxon>Embryophyta</taxon>
        <taxon>Tracheophyta</taxon>
        <taxon>Spermatophyta</taxon>
        <taxon>Magnoliopsida</taxon>
        <taxon>Liliopsida</taxon>
        <taxon>Araceae</taxon>
        <taxon>Pothoideae</taxon>
        <taxon>Potheae</taxon>
        <taxon>Anthurium</taxon>
    </lineage>
</organism>
<accession>A0A1D1ZF80</accession>
<sequence length="102" mass="11931">MMSMEEDPAISNIVWPSNDWVTCLKVHIGKKWRPGKRYNHLSCGQYRGREIRRNFIYVFKPAQLILKEALTMLKELQVTFPSLCAQDSDLTRKLSNWRSSAT</sequence>
<name>A0A1D1ZF80_9ARAE</name>
<dbReference type="AlphaFoldDB" id="A0A1D1ZF80"/>
<reference evidence="1" key="1">
    <citation type="submission" date="2015-07" db="EMBL/GenBank/DDBJ databases">
        <title>Transcriptome Assembly of Anthurium amnicola.</title>
        <authorList>
            <person name="Suzuki J."/>
        </authorList>
    </citation>
    <scope>NUCLEOTIDE SEQUENCE</scope>
</reference>
<gene>
    <name evidence="1" type="primary">Sep2_6</name>
    <name evidence="1" type="ORF">g.80598</name>
</gene>
<evidence type="ECO:0000313" key="1">
    <source>
        <dbReference type="EMBL" id="JAT65549.1"/>
    </source>
</evidence>
<dbReference type="EMBL" id="GDJX01002387">
    <property type="protein sequence ID" value="JAT65549.1"/>
    <property type="molecule type" value="Transcribed_RNA"/>
</dbReference>
<proteinExistence type="predicted"/>
<protein>
    <submittedName>
        <fullName evidence="1">Septin-2</fullName>
    </submittedName>
</protein>